<evidence type="ECO:0000313" key="2">
    <source>
        <dbReference type="Proteomes" id="UP001178507"/>
    </source>
</evidence>
<sequence>TYVYSAQRCLCTSAVSGNMILQDPTARHTFVLTVNLTSSLGPRGREAQSEFG</sequence>
<keyword evidence="2" id="KW-1185">Reference proteome</keyword>
<feature type="non-terminal residue" evidence="1">
    <location>
        <position position="1"/>
    </location>
</feature>
<proteinExistence type="predicted"/>
<evidence type="ECO:0000313" key="1">
    <source>
        <dbReference type="EMBL" id="CAJ1403357.1"/>
    </source>
</evidence>
<name>A0AA36NDS4_9DINO</name>
<dbReference type="Proteomes" id="UP001178507">
    <property type="component" value="Unassembled WGS sequence"/>
</dbReference>
<dbReference type="AlphaFoldDB" id="A0AA36NDS4"/>
<accession>A0AA36NDS4</accession>
<feature type="non-terminal residue" evidence="1">
    <location>
        <position position="52"/>
    </location>
</feature>
<protein>
    <submittedName>
        <fullName evidence="1">Uncharacterized protein</fullName>
    </submittedName>
</protein>
<gene>
    <name evidence="1" type="ORF">EVOR1521_LOCUS26046</name>
</gene>
<comment type="caution">
    <text evidence="1">The sequence shown here is derived from an EMBL/GenBank/DDBJ whole genome shotgun (WGS) entry which is preliminary data.</text>
</comment>
<dbReference type="EMBL" id="CAUJNA010003493">
    <property type="protein sequence ID" value="CAJ1403357.1"/>
    <property type="molecule type" value="Genomic_DNA"/>
</dbReference>
<reference evidence="1" key="1">
    <citation type="submission" date="2023-08" db="EMBL/GenBank/DDBJ databases">
        <authorList>
            <person name="Chen Y."/>
            <person name="Shah S."/>
            <person name="Dougan E. K."/>
            <person name="Thang M."/>
            <person name="Chan C."/>
        </authorList>
    </citation>
    <scope>NUCLEOTIDE SEQUENCE</scope>
</reference>
<organism evidence="1 2">
    <name type="scientific">Effrenium voratum</name>
    <dbReference type="NCBI Taxonomy" id="2562239"/>
    <lineage>
        <taxon>Eukaryota</taxon>
        <taxon>Sar</taxon>
        <taxon>Alveolata</taxon>
        <taxon>Dinophyceae</taxon>
        <taxon>Suessiales</taxon>
        <taxon>Symbiodiniaceae</taxon>
        <taxon>Effrenium</taxon>
    </lineage>
</organism>